<reference evidence="3" key="1">
    <citation type="submission" date="2025-08" db="UniProtKB">
        <authorList>
            <consortium name="RefSeq"/>
        </authorList>
    </citation>
    <scope>IDENTIFICATION</scope>
</reference>
<gene>
    <name evidence="3" type="primary">LOC108013210</name>
</gene>
<sequence length="134" mass="15583">MNWFNNICAESRLKFFPNHQPYKVQRESKDGLMSTEECYSFIKKNIKPKSAIQEEVFWKIPILLVCLGCIIVILMAFCFVFQCLVTRAKAARLPKQLDFDICKVENSKHHSTSHKASQSEQPTKEDERCCTCMN</sequence>
<keyword evidence="2" id="KW-1185">Reference proteome</keyword>
<organism evidence="2 3">
    <name type="scientific">Drosophila suzukii</name>
    <name type="common">Spotted-wing drosophila fruit fly</name>
    <dbReference type="NCBI Taxonomy" id="28584"/>
    <lineage>
        <taxon>Eukaryota</taxon>
        <taxon>Metazoa</taxon>
        <taxon>Ecdysozoa</taxon>
        <taxon>Arthropoda</taxon>
        <taxon>Hexapoda</taxon>
        <taxon>Insecta</taxon>
        <taxon>Pterygota</taxon>
        <taxon>Neoptera</taxon>
        <taxon>Endopterygota</taxon>
        <taxon>Diptera</taxon>
        <taxon>Brachycera</taxon>
        <taxon>Muscomorpha</taxon>
        <taxon>Ephydroidea</taxon>
        <taxon>Drosophilidae</taxon>
        <taxon>Drosophila</taxon>
        <taxon>Sophophora</taxon>
    </lineage>
</organism>
<dbReference type="Proteomes" id="UP001652628">
    <property type="component" value="Chromosome 2L"/>
</dbReference>
<evidence type="ECO:0000313" key="2">
    <source>
        <dbReference type="Proteomes" id="UP001652628"/>
    </source>
</evidence>
<proteinExistence type="predicted"/>
<evidence type="ECO:0000313" key="3">
    <source>
        <dbReference type="RefSeq" id="XP_016934420.4"/>
    </source>
</evidence>
<dbReference type="RefSeq" id="XP_016934420.4">
    <property type="nucleotide sequence ID" value="XM_017078931.4"/>
</dbReference>
<keyword evidence="1" id="KW-0812">Transmembrane</keyword>
<accession>A0AB39ZFP2</accession>
<dbReference type="GeneID" id="108013210"/>
<name>A0AB39ZFP2_DROSZ</name>
<feature type="transmembrane region" description="Helical" evidence="1">
    <location>
        <begin position="60"/>
        <end position="85"/>
    </location>
</feature>
<evidence type="ECO:0000256" key="1">
    <source>
        <dbReference type="SAM" id="Phobius"/>
    </source>
</evidence>
<dbReference type="AlphaFoldDB" id="A0AB39ZFP2"/>
<protein>
    <submittedName>
        <fullName evidence="3">Uncharacterized protein</fullName>
    </submittedName>
</protein>
<keyword evidence="1" id="KW-0472">Membrane</keyword>
<keyword evidence="1" id="KW-1133">Transmembrane helix</keyword>